<reference evidence="2" key="1">
    <citation type="submission" date="2014-09" db="EMBL/GenBank/DDBJ databases">
        <authorList>
            <person name="Magalhaes I.L.F."/>
            <person name="Oliveira U."/>
            <person name="Santos F.R."/>
            <person name="Vidigal T.H.D.A."/>
            <person name="Brescovit A.D."/>
            <person name="Santos A.J."/>
        </authorList>
    </citation>
    <scope>NUCLEOTIDE SEQUENCE</scope>
    <source>
        <tissue evidence="2">Shoot tissue taken approximately 20 cm above the soil surface</tissue>
    </source>
</reference>
<reference evidence="2" key="2">
    <citation type="journal article" date="2015" name="Data Brief">
        <title>Shoot transcriptome of the giant reed, Arundo donax.</title>
        <authorList>
            <person name="Barrero R.A."/>
            <person name="Guerrero F.D."/>
            <person name="Moolhuijzen P."/>
            <person name="Goolsby J.A."/>
            <person name="Tidwell J."/>
            <person name="Bellgard S.E."/>
            <person name="Bellgard M.I."/>
        </authorList>
    </citation>
    <scope>NUCLEOTIDE SEQUENCE</scope>
    <source>
        <tissue evidence="2">Shoot tissue taken approximately 20 cm above the soil surface</tissue>
    </source>
</reference>
<feature type="region of interest" description="Disordered" evidence="1">
    <location>
        <begin position="1"/>
        <end position="21"/>
    </location>
</feature>
<accession>A0A0A8YLD5</accession>
<evidence type="ECO:0000256" key="1">
    <source>
        <dbReference type="SAM" id="MobiDB-lite"/>
    </source>
</evidence>
<dbReference type="EMBL" id="GBRH01274518">
    <property type="protein sequence ID" value="JAD23377.1"/>
    <property type="molecule type" value="Transcribed_RNA"/>
</dbReference>
<proteinExistence type="predicted"/>
<dbReference type="AlphaFoldDB" id="A0A0A8YLD5"/>
<protein>
    <submittedName>
        <fullName evidence="2">Uncharacterized protein</fullName>
    </submittedName>
</protein>
<name>A0A0A8YLD5_ARUDO</name>
<evidence type="ECO:0000313" key="2">
    <source>
        <dbReference type="EMBL" id="JAD23377.1"/>
    </source>
</evidence>
<feature type="compositionally biased region" description="Gly residues" evidence="1">
    <location>
        <begin position="1"/>
        <end position="10"/>
    </location>
</feature>
<sequence length="21" mass="2067">MLPAEVGGGEASIPARSGRDP</sequence>
<organism evidence="2">
    <name type="scientific">Arundo donax</name>
    <name type="common">Giant reed</name>
    <name type="synonym">Donax arundinaceus</name>
    <dbReference type="NCBI Taxonomy" id="35708"/>
    <lineage>
        <taxon>Eukaryota</taxon>
        <taxon>Viridiplantae</taxon>
        <taxon>Streptophyta</taxon>
        <taxon>Embryophyta</taxon>
        <taxon>Tracheophyta</taxon>
        <taxon>Spermatophyta</taxon>
        <taxon>Magnoliopsida</taxon>
        <taxon>Liliopsida</taxon>
        <taxon>Poales</taxon>
        <taxon>Poaceae</taxon>
        <taxon>PACMAD clade</taxon>
        <taxon>Arundinoideae</taxon>
        <taxon>Arundineae</taxon>
        <taxon>Arundo</taxon>
    </lineage>
</organism>